<dbReference type="AlphaFoldDB" id="A0A915DSP4"/>
<feature type="signal peptide" evidence="1">
    <location>
        <begin position="1"/>
        <end position="18"/>
    </location>
</feature>
<reference evidence="3" key="1">
    <citation type="submission" date="2022-11" db="UniProtKB">
        <authorList>
            <consortium name="WormBaseParasite"/>
        </authorList>
    </citation>
    <scope>IDENTIFICATION</scope>
</reference>
<keyword evidence="2" id="KW-1185">Reference proteome</keyword>
<protein>
    <submittedName>
        <fullName evidence="3">Uncharacterized protein</fullName>
    </submittedName>
</protein>
<name>A0A915DSP4_9BILA</name>
<feature type="chain" id="PRO_5037288347" evidence="1">
    <location>
        <begin position="19"/>
        <end position="136"/>
    </location>
</feature>
<evidence type="ECO:0000313" key="2">
    <source>
        <dbReference type="Proteomes" id="UP000887574"/>
    </source>
</evidence>
<organism evidence="2 3">
    <name type="scientific">Ditylenchus dipsaci</name>
    <dbReference type="NCBI Taxonomy" id="166011"/>
    <lineage>
        <taxon>Eukaryota</taxon>
        <taxon>Metazoa</taxon>
        <taxon>Ecdysozoa</taxon>
        <taxon>Nematoda</taxon>
        <taxon>Chromadorea</taxon>
        <taxon>Rhabditida</taxon>
        <taxon>Tylenchina</taxon>
        <taxon>Tylenchomorpha</taxon>
        <taxon>Sphaerularioidea</taxon>
        <taxon>Anguinidae</taxon>
        <taxon>Anguininae</taxon>
        <taxon>Ditylenchus</taxon>
    </lineage>
</organism>
<evidence type="ECO:0000256" key="1">
    <source>
        <dbReference type="SAM" id="SignalP"/>
    </source>
</evidence>
<proteinExistence type="predicted"/>
<evidence type="ECO:0000313" key="3">
    <source>
        <dbReference type="WBParaSite" id="jg22519"/>
    </source>
</evidence>
<dbReference type="Proteomes" id="UP000887574">
    <property type="component" value="Unplaced"/>
</dbReference>
<keyword evidence="1" id="KW-0732">Signal</keyword>
<accession>A0A915DSP4</accession>
<sequence length="136" mass="14862">MNALLCFLLLISVPSAYMQFDFGRALQGGVGSMLSGVGSQGSFGQGYGNQGYGSGYNQGYGSGYTKVMVQDMATRDMVTETRGMVQATAIRDMDRAMETRDMVPDMETKDMDQATEPRIWISKLWKITQTTVVNAA</sequence>
<dbReference type="WBParaSite" id="jg22519">
    <property type="protein sequence ID" value="jg22519"/>
    <property type="gene ID" value="jg22519"/>
</dbReference>